<feature type="signal peptide" evidence="4">
    <location>
        <begin position="1"/>
        <end position="30"/>
    </location>
</feature>
<feature type="region of interest" description="Disordered" evidence="3">
    <location>
        <begin position="949"/>
        <end position="977"/>
    </location>
</feature>
<reference evidence="6 7" key="1">
    <citation type="submission" date="2020-12" db="EMBL/GenBank/DDBJ databases">
        <title>FDA dAtabase for Regulatory Grade micrObial Sequences (FDA-ARGOS): Supporting development and validation of Infectious Disease Dx tests.</title>
        <authorList>
            <person name="Sproer C."/>
            <person name="Gronow S."/>
            <person name="Severitt S."/>
            <person name="Schroder I."/>
            <person name="Tallon L."/>
            <person name="Sadzewicz L."/>
            <person name="Zhao X."/>
            <person name="Boylan J."/>
            <person name="Ott S."/>
            <person name="Bowen H."/>
            <person name="Vavikolanu K."/>
            <person name="Mehta A."/>
            <person name="Aluvathingal J."/>
            <person name="Nadendla S."/>
            <person name="Lowell S."/>
            <person name="Myers T."/>
            <person name="Yan Y."/>
            <person name="Sichtig H."/>
        </authorList>
    </citation>
    <scope>NUCLEOTIDE SEQUENCE [LARGE SCALE GENOMIC DNA]</scope>
    <source>
        <strain evidence="6 7">FDAARGOS_985</strain>
    </source>
</reference>
<evidence type="ECO:0000256" key="2">
    <source>
        <dbReference type="ARBA" id="ARBA00022530"/>
    </source>
</evidence>
<dbReference type="GO" id="GO:0005975">
    <property type="term" value="P:carbohydrate metabolic process"/>
    <property type="evidence" value="ECO:0007669"/>
    <property type="project" value="UniProtKB-ARBA"/>
</dbReference>
<protein>
    <submittedName>
        <fullName evidence="6">Galactose oxidase</fullName>
    </submittedName>
</protein>
<evidence type="ECO:0000256" key="4">
    <source>
        <dbReference type="SAM" id="SignalP"/>
    </source>
</evidence>
<proteinExistence type="predicted"/>
<dbReference type="InterPro" id="IPR002181">
    <property type="entry name" value="Fibrinogen_a/b/g_C_dom"/>
</dbReference>
<dbReference type="SUPFAM" id="SSF50969">
    <property type="entry name" value="YVTN repeat-like/Quinoprotein amine dehydrogenase"/>
    <property type="match status" value="1"/>
</dbReference>
<name>A0AAQ0BVE0_9ACTO</name>
<organism evidence="6 7">
    <name type="scientific">Schaalia meyeri</name>
    <dbReference type="NCBI Taxonomy" id="52773"/>
    <lineage>
        <taxon>Bacteria</taxon>
        <taxon>Bacillati</taxon>
        <taxon>Actinomycetota</taxon>
        <taxon>Actinomycetes</taxon>
        <taxon>Actinomycetales</taxon>
        <taxon>Actinomycetaceae</taxon>
        <taxon>Schaalia</taxon>
    </lineage>
</organism>
<gene>
    <name evidence="6" type="ORF">I6H42_05435</name>
</gene>
<evidence type="ECO:0000256" key="3">
    <source>
        <dbReference type="SAM" id="MobiDB-lite"/>
    </source>
</evidence>
<keyword evidence="7" id="KW-1185">Reference proteome</keyword>
<dbReference type="Gene3D" id="2.60.120.260">
    <property type="entry name" value="Galactose-binding domain-like"/>
    <property type="match status" value="2"/>
</dbReference>
<feature type="chain" id="PRO_5042913695" evidence="4">
    <location>
        <begin position="31"/>
        <end position="1161"/>
    </location>
</feature>
<keyword evidence="2" id="KW-0272">Extracellular matrix</keyword>
<keyword evidence="4" id="KW-0732">Signal</keyword>
<dbReference type="InterPro" id="IPR014716">
    <property type="entry name" value="Fibrinogen_a/b/g_C_1"/>
</dbReference>
<dbReference type="InterPro" id="IPR036056">
    <property type="entry name" value="Fibrinogen-like_C"/>
</dbReference>
<sequence length="1161" mass="122952">MPSMISRFAICATTPVVACALLAFAPIARADSTDQEKATTGQAVAHDGLSAATAAASCWDIKQRDSKAADGTYWLQTPAMDHPAQFYCDQTTDGGGWVLIGRGREGWEGWSGGKGDPAKLTARDRNASAFGVVQYSNATVNQLLNNEAVKDQADGVRVLRARNSSGSEYQKLDLQFAKMTDFVWPFKMGHPVKVSFDGGGQASDNIWTQVGRDERWNALQVYPSSHTGWTIGWGYGPDVADSGGDLSSASSFLHKNGSTVFPYAETYVRPRIASDSSAFSRIPDGGVPASTVTRAVSQYAAPTKWGVTGNLNGSVKEGNIQVQAFAQVGSTMYVAGNFTGVKQGENGSVVPSKGLAAFDVATGNHTGQTFDFNGQVKALVPLPNGKLLAAGDFTRVGGESHVGTAVIDPATGKLDPSWDVTITNGLRGGAVSVRAATYHDGYIYLGGSFTHLNSGGKKRVYGRNAARISLDGNPDRTWNPELNGAVQAVAVNESNKSFYAGGHFTRAHGGQRAWYAAKFSTEAGAAVDTGFDFKPSTVDAAKYQQTISSASNRVFIGGSEHSLFGYDAASNQRTSGSVTMRNGGDLQASTISANGVIYASCHCSDGTYQDKYDWEDNHNWSRVDEIKWVGAWDATTGESLRWTPFELLSQRRTGAWALTTDTNGNLWVGGDFTLSYTDATHKQWNGGFARYDSRDNAAPATPSGLRGSSAPNSSVTLSWEGVSDAASYEVLRDDRAIASTDSTSVTVPLGGENRFFVRAVDAAGNRSATTPVYKGSGDGQAAPPSGQMLLEAGATWSYRAENSAAPDNWAQASFDDSQWPTGAAPLGYGDSRIATQLAAKGARPVTTYFRSRFQVSDTNALKGVNVKYLADDGAVVYINGAEVHRTRMGKGTVSYATRADSAPRYNAAAASLSEVFVPASALKNGDNVIAVETHVNYLRSVTMAMQASVSRVEGAPDSSDGGDAQPQPQPQPREGELKNVEDASKSIDATGVKSGTVIPSGAGWNYWTATSEPASDWASSASLEDWSRGAGPIGWGDPKAGTPLDIDKKSRAITNYFARDIDLGTVTSETTLTVKVRADDGAVLRVNGEQVATKRMTDGDIGHTTFADVAVSASKASSDMLEVTIPANLLKNGVNRIGVEEHLNYRGTSSMSFDLSATVAR</sequence>
<accession>A0AAQ0BVE0</accession>
<evidence type="ECO:0000313" key="6">
    <source>
        <dbReference type="EMBL" id="QQC43254.1"/>
    </source>
</evidence>
<dbReference type="Gene3D" id="3.90.215.10">
    <property type="entry name" value="Gamma Fibrinogen, chain A, domain 1"/>
    <property type="match status" value="1"/>
</dbReference>
<comment type="subcellular location">
    <subcellularLocation>
        <location evidence="1">Secreted</location>
        <location evidence="1">Extracellular space</location>
        <location evidence="1">Extracellular matrix</location>
    </subcellularLocation>
</comment>
<keyword evidence="2" id="KW-0964">Secreted</keyword>
<dbReference type="RefSeq" id="WP_074632369.1">
    <property type="nucleotide sequence ID" value="NZ_CP066065.1"/>
</dbReference>
<dbReference type="Proteomes" id="UP000595220">
    <property type="component" value="Chromosome"/>
</dbReference>
<dbReference type="InterPro" id="IPR013783">
    <property type="entry name" value="Ig-like_fold"/>
</dbReference>
<feature type="domain" description="Fibrinogen C-terminal" evidence="5">
    <location>
        <begin position="49"/>
        <end position="105"/>
    </location>
</feature>
<dbReference type="EMBL" id="CP066065">
    <property type="protein sequence ID" value="QQC43254.1"/>
    <property type="molecule type" value="Genomic_DNA"/>
</dbReference>
<dbReference type="SUPFAM" id="SSF56496">
    <property type="entry name" value="Fibrinogen C-terminal domain-like"/>
    <property type="match status" value="1"/>
</dbReference>
<evidence type="ECO:0000256" key="1">
    <source>
        <dbReference type="ARBA" id="ARBA00004498"/>
    </source>
</evidence>
<evidence type="ECO:0000259" key="5">
    <source>
        <dbReference type="PROSITE" id="PS51406"/>
    </source>
</evidence>
<dbReference type="PROSITE" id="PS51406">
    <property type="entry name" value="FIBRINOGEN_C_2"/>
    <property type="match status" value="1"/>
</dbReference>
<dbReference type="AlphaFoldDB" id="A0AAQ0BVE0"/>
<dbReference type="Gene3D" id="2.60.40.10">
    <property type="entry name" value="Immunoglobulins"/>
    <property type="match status" value="1"/>
</dbReference>
<dbReference type="NCBIfam" id="NF040941">
    <property type="entry name" value="GGGWT_bact"/>
    <property type="match status" value="1"/>
</dbReference>
<evidence type="ECO:0000313" key="7">
    <source>
        <dbReference type="Proteomes" id="UP000595220"/>
    </source>
</evidence>
<dbReference type="InterPro" id="IPR011044">
    <property type="entry name" value="Quino_amine_DH_bsu"/>
</dbReference>